<evidence type="ECO:0008006" key="2">
    <source>
        <dbReference type="Google" id="ProtNLM"/>
    </source>
</evidence>
<reference evidence="1" key="1">
    <citation type="submission" date="2018-05" db="EMBL/GenBank/DDBJ databases">
        <authorList>
            <person name="Lanie J.A."/>
            <person name="Ng W.-L."/>
            <person name="Kazmierczak K.M."/>
            <person name="Andrzejewski T.M."/>
            <person name="Davidsen T.M."/>
            <person name="Wayne K.J."/>
            <person name="Tettelin H."/>
            <person name="Glass J.I."/>
            <person name="Rusch D."/>
            <person name="Podicherti R."/>
            <person name="Tsui H.-C.T."/>
            <person name="Winkler M.E."/>
        </authorList>
    </citation>
    <scope>NUCLEOTIDE SEQUENCE</scope>
</reference>
<feature type="non-terminal residue" evidence="1">
    <location>
        <position position="75"/>
    </location>
</feature>
<evidence type="ECO:0000313" key="1">
    <source>
        <dbReference type="EMBL" id="SVA33125.1"/>
    </source>
</evidence>
<organism evidence="1">
    <name type="scientific">marine metagenome</name>
    <dbReference type="NCBI Taxonomy" id="408172"/>
    <lineage>
        <taxon>unclassified sequences</taxon>
        <taxon>metagenomes</taxon>
        <taxon>ecological metagenomes</taxon>
    </lineage>
</organism>
<gene>
    <name evidence="1" type="ORF">METZ01_LOCUS85979</name>
</gene>
<dbReference type="Gene3D" id="6.10.250.2410">
    <property type="match status" value="1"/>
</dbReference>
<dbReference type="EMBL" id="UINC01007403">
    <property type="protein sequence ID" value="SVA33125.1"/>
    <property type="molecule type" value="Genomic_DNA"/>
</dbReference>
<dbReference type="PANTHER" id="PTHR33969">
    <property type="entry name" value="SEGREGATION AND CONDENSATION PROTEIN A"/>
    <property type="match status" value="1"/>
</dbReference>
<protein>
    <recommendedName>
        <fullName evidence="2">Segregation/condensation protein A</fullName>
    </recommendedName>
</protein>
<dbReference type="AlphaFoldDB" id="A0A381UYG0"/>
<proteinExistence type="predicted"/>
<name>A0A381UYG0_9ZZZZ</name>
<dbReference type="PANTHER" id="PTHR33969:SF2">
    <property type="entry name" value="SEGREGATION AND CONDENSATION PROTEIN A"/>
    <property type="match status" value="1"/>
</dbReference>
<sequence>MESSINNSISVEIPNYSGPLETLLDLAKNQKVDLTKISVAILADHFLEFIKNFEDRNLDTAFEYLVMATWLAYLK</sequence>
<dbReference type="InterPro" id="IPR003768">
    <property type="entry name" value="ScpA"/>
</dbReference>
<accession>A0A381UYG0</accession>